<feature type="compositionally biased region" description="Polar residues" evidence="1">
    <location>
        <begin position="36"/>
        <end position="64"/>
    </location>
</feature>
<reference evidence="2" key="1">
    <citation type="submission" date="2007-04" db="EMBL/GenBank/DDBJ databases">
        <authorList>
            <consortium name="The Broad Institute Genome Sequencing Platform"/>
            <person name="Birren B."/>
            <person name="Lander E."/>
            <person name="Galagan J."/>
            <person name="Nusbaum C."/>
            <person name="Devon K."/>
            <person name="Ma L.-J."/>
            <person name="Jaffe D."/>
            <person name="Butler J."/>
            <person name="Alvarez P."/>
            <person name="Gnerre S."/>
            <person name="Grabherr M."/>
            <person name="Kleber M."/>
            <person name="Mauceli E."/>
            <person name="Brockman W."/>
            <person name="MacCallum I.A."/>
            <person name="Young S."/>
            <person name="LaButti K."/>
            <person name="DeCaprio D."/>
            <person name="Crawford M."/>
            <person name="Koehrsen M."/>
            <person name="Engels R."/>
            <person name="Montgomery P."/>
            <person name="Pearson M."/>
            <person name="Howarth C."/>
            <person name="Larson L."/>
            <person name="White J."/>
            <person name="O'Leary S."/>
            <person name="Kodira C."/>
            <person name="Zeng Q."/>
            <person name="Yandava C."/>
            <person name="Alvarado L."/>
            <person name="Kistler C."/>
            <person name="Shim W.-B."/>
            <person name="Kang S."/>
            <person name="Woloshuk C."/>
        </authorList>
    </citation>
    <scope>NUCLEOTIDE SEQUENCE</scope>
    <source>
        <strain evidence="2">4287</strain>
    </source>
</reference>
<sequence>MESTKNNARKIWAAVVRHAKEHHQSVNAVVNAYYPQPSSLSPRTVAKTVQSTSSTPRSSYETGN</sequence>
<gene>
    <name evidence="2" type="ORF">FOXG_18395</name>
</gene>
<dbReference type="RefSeq" id="XP_018236398.1">
    <property type="nucleotide sequence ID" value="XM_018398469.1"/>
</dbReference>
<protein>
    <submittedName>
        <fullName evidence="2">Uncharacterized protein</fullName>
    </submittedName>
</protein>
<evidence type="ECO:0000256" key="1">
    <source>
        <dbReference type="SAM" id="MobiDB-lite"/>
    </source>
</evidence>
<dbReference type="KEGG" id="fox:FOXG_18395"/>
<dbReference type="AlphaFoldDB" id="A0A0J9UHN1"/>
<reference evidence="2" key="2">
    <citation type="journal article" date="2010" name="Nature">
        <title>Comparative genomics reveals mobile pathogenicity chromosomes in Fusarium.</title>
        <authorList>
            <person name="Ma L.J."/>
            <person name="van der Does H.C."/>
            <person name="Borkovich K.A."/>
            <person name="Coleman J.J."/>
            <person name="Daboussi M.J."/>
            <person name="Di Pietro A."/>
            <person name="Dufresne M."/>
            <person name="Freitag M."/>
            <person name="Grabherr M."/>
            <person name="Henrissat B."/>
            <person name="Houterman P.M."/>
            <person name="Kang S."/>
            <person name="Shim W.B."/>
            <person name="Woloshuk C."/>
            <person name="Xie X."/>
            <person name="Xu J.R."/>
            <person name="Antoniw J."/>
            <person name="Baker S.E."/>
            <person name="Bluhm B.H."/>
            <person name="Breakspear A."/>
            <person name="Brown D.W."/>
            <person name="Butchko R.A."/>
            <person name="Chapman S."/>
            <person name="Coulson R."/>
            <person name="Coutinho P.M."/>
            <person name="Danchin E.G."/>
            <person name="Diener A."/>
            <person name="Gale L.R."/>
            <person name="Gardiner D.M."/>
            <person name="Goff S."/>
            <person name="Hammond-Kosack K.E."/>
            <person name="Hilburn K."/>
            <person name="Hua-Van A."/>
            <person name="Jonkers W."/>
            <person name="Kazan K."/>
            <person name="Kodira C.D."/>
            <person name="Koehrsen M."/>
            <person name="Kumar L."/>
            <person name="Lee Y.H."/>
            <person name="Li L."/>
            <person name="Manners J.M."/>
            <person name="Miranda-Saavedra D."/>
            <person name="Mukherjee M."/>
            <person name="Park G."/>
            <person name="Park J."/>
            <person name="Park S.Y."/>
            <person name="Proctor R.H."/>
            <person name="Regev A."/>
            <person name="Ruiz-Roldan M.C."/>
            <person name="Sain D."/>
            <person name="Sakthikumar S."/>
            <person name="Sykes S."/>
            <person name="Schwartz D.C."/>
            <person name="Turgeon B.G."/>
            <person name="Wapinski I."/>
            <person name="Yoder O."/>
            <person name="Young S."/>
            <person name="Zeng Q."/>
            <person name="Zhou S."/>
            <person name="Galagan J."/>
            <person name="Cuomo C.A."/>
            <person name="Kistler H.C."/>
            <person name="Rep M."/>
        </authorList>
    </citation>
    <scope>NUCLEOTIDE SEQUENCE [LARGE SCALE GENOMIC DNA]</scope>
    <source>
        <strain evidence="2">4287</strain>
    </source>
</reference>
<dbReference type="Proteomes" id="UP000009097">
    <property type="component" value="Unassembled WGS sequence"/>
</dbReference>
<evidence type="ECO:0000313" key="2">
    <source>
        <dbReference type="EMBL" id="KNA98352.1"/>
    </source>
</evidence>
<dbReference type="GeneID" id="28959101"/>
<name>A0A0J9UHN1_FUSO4</name>
<evidence type="ECO:0000313" key="3">
    <source>
        <dbReference type="Proteomes" id="UP000009097"/>
    </source>
</evidence>
<feature type="region of interest" description="Disordered" evidence="1">
    <location>
        <begin position="35"/>
        <end position="64"/>
    </location>
</feature>
<dbReference type="OrthoDB" id="4761845at2759"/>
<accession>A0A0J9UHN1</accession>
<proteinExistence type="predicted"/>
<organism evidence="2 3">
    <name type="scientific">Fusarium oxysporum f. sp. lycopersici (strain 4287 / CBS 123668 / FGSC 9935 / NRRL 34936)</name>
    <name type="common">Fusarium vascular wilt of tomato</name>
    <dbReference type="NCBI Taxonomy" id="426428"/>
    <lineage>
        <taxon>Eukaryota</taxon>
        <taxon>Fungi</taxon>
        <taxon>Dikarya</taxon>
        <taxon>Ascomycota</taxon>
        <taxon>Pezizomycotina</taxon>
        <taxon>Sordariomycetes</taxon>
        <taxon>Hypocreomycetidae</taxon>
        <taxon>Hypocreales</taxon>
        <taxon>Nectriaceae</taxon>
        <taxon>Fusarium</taxon>
        <taxon>Fusarium oxysporum species complex</taxon>
    </lineage>
</organism>
<dbReference type="VEuPathDB" id="FungiDB:FOXG_18395"/>
<dbReference type="EMBL" id="DS231698">
    <property type="protein sequence ID" value="KNA98352.1"/>
    <property type="molecule type" value="Genomic_DNA"/>
</dbReference>